<name>A0A2T1N614_9FLAO</name>
<proteinExistence type="predicted"/>
<dbReference type="RefSeq" id="WP_106680443.1">
    <property type="nucleotide sequence ID" value="NZ_JACHWV010000002.1"/>
</dbReference>
<evidence type="ECO:0000313" key="2">
    <source>
        <dbReference type="Proteomes" id="UP000238430"/>
    </source>
</evidence>
<dbReference type="AlphaFoldDB" id="A0A2T1N614"/>
<organism evidence="1 2">
    <name type="scientific">Mesoflavibacter zeaxanthinifaciens subsp. sabulilitoris</name>
    <dbReference type="NCBI Taxonomy" id="1520893"/>
    <lineage>
        <taxon>Bacteria</taxon>
        <taxon>Pseudomonadati</taxon>
        <taxon>Bacteroidota</taxon>
        <taxon>Flavobacteriia</taxon>
        <taxon>Flavobacteriales</taxon>
        <taxon>Flavobacteriaceae</taxon>
        <taxon>Mesoflavibacter</taxon>
    </lineage>
</organism>
<evidence type="ECO:0000313" key="1">
    <source>
        <dbReference type="EMBL" id="PSG87036.1"/>
    </source>
</evidence>
<accession>A0A2T1N614</accession>
<dbReference type="OrthoDB" id="1448808at2"/>
<comment type="caution">
    <text evidence="1">The sequence shown here is derived from an EMBL/GenBank/DDBJ whole genome shotgun (WGS) entry which is preliminary data.</text>
</comment>
<gene>
    <name evidence="1" type="ORF">C7H61_13070</name>
</gene>
<keyword evidence="2" id="KW-1185">Reference proteome</keyword>
<dbReference type="Proteomes" id="UP000238430">
    <property type="component" value="Unassembled WGS sequence"/>
</dbReference>
<sequence length="96" mass="11308">MRHKLKIIISLLGITLRLKYIKLNFSMPKFYNVVTRKTLNKPVNNKHIYHKVGVIKITENGGWFLQLYQQPNTDFMIFPNHKDNLPVIDFGSHEAE</sequence>
<protein>
    <submittedName>
        <fullName evidence="1">Uncharacterized protein</fullName>
    </submittedName>
</protein>
<dbReference type="EMBL" id="PXOT01000027">
    <property type="protein sequence ID" value="PSG87036.1"/>
    <property type="molecule type" value="Genomic_DNA"/>
</dbReference>
<reference evidence="1 2" key="1">
    <citation type="submission" date="2018-03" db="EMBL/GenBank/DDBJ databases">
        <title>Mesoflavibacter sp. HG37 and Mesoflavibacter sp. HG96 sp.nov., two marine bacteria isolated from seawater of Western Pacific Ocean.</title>
        <authorList>
            <person name="Cheng H."/>
            <person name="Wu Y.-H."/>
            <person name="Guo L.-L."/>
            <person name="Xu X.-W."/>
        </authorList>
    </citation>
    <scope>NUCLEOTIDE SEQUENCE [LARGE SCALE GENOMIC DNA]</scope>
    <source>
        <strain evidence="1 2">KCTC 42117</strain>
    </source>
</reference>